<feature type="region of interest" description="Disordered" evidence="6">
    <location>
        <begin position="337"/>
        <end position="382"/>
    </location>
</feature>
<comment type="subcellular location">
    <subcellularLocation>
        <location evidence="1">Cytoplasm</location>
        <location evidence="1">Cytoskeleton</location>
        <location evidence="1">Cilium axoneme</location>
    </subcellularLocation>
</comment>
<feature type="compositionally biased region" description="Acidic residues" evidence="6">
    <location>
        <begin position="172"/>
        <end position="205"/>
    </location>
</feature>
<keyword evidence="4" id="KW-0206">Cytoskeleton</keyword>
<evidence type="ECO:0000313" key="8">
    <source>
        <dbReference type="Proteomes" id="UP000683360"/>
    </source>
</evidence>
<feature type="region of interest" description="Disordered" evidence="6">
    <location>
        <begin position="168"/>
        <end position="225"/>
    </location>
</feature>
<reference evidence="7" key="1">
    <citation type="submission" date="2021-03" db="EMBL/GenBank/DDBJ databases">
        <authorList>
            <person name="Bekaert M."/>
        </authorList>
    </citation>
    <scope>NUCLEOTIDE SEQUENCE</scope>
</reference>
<feature type="compositionally biased region" description="Acidic residues" evidence="6">
    <location>
        <begin position="477"/>
        <end position="493"/>
    </location>
</feature>
<evidence type="ECO:0000256" key="6">
    <source>
        <dbReference type="SAM" id="MobiDB-lite"/>
    </source>
</evidence>
<feature type="compositionally biased region" description="Basic and acidic residues" evidence="6">
    <location>
        <begin position="206"/>
        <end position="224"/>
    </location>
</feature>
<comment type="caution">
    <text evidence="7">The sequence shown here is derived from an EMBL/GenBank/DDBJ whole genome shotgun (WGS) entry which is preliminary data.</text>
</comment>
<protein>
    <submittedName>
        <fullName evidence="7">RSPH4_6</fullName>
    </submittedName>
</protein>
<feature type="compositionally biased region" description="Basic and acidic residues" evidence="6">
    <location>
        <begin position="464"/>
        <end position="473"/>
    </location>
</feature>
<evidence type="ECO:0000256" key="5">
    <source>
        <dbReference type="ARBA" id="ARBA00023273"/>
    </source>
</evidence>
<dbReference type="CDD" id="cd22963">
    <property type="entry name" value="DD_CrRSP4-like"/>
    <property type="match status" value="1"/>
</dbReference>
<dbReference type="GO" id="GO:0001534">
    <property type="term" value="C:radial spoke"/>
    <property type="evidence" value="ECO:0007669"/>
    <property type="project" value="InterPro"/>
</dbReference>
<feature type="compositionally biased region" description="Acidic residues" evidence="6">
    <location>
        <begin position="346"/>
        <end position="364"/>
    </location>
</feature>
<dbReference type="AlphaFoldDB" id="A0A8S3QAX9"/>
<organism evidence="7 8">
    <name type="scientific">Mytilus edulis</name>
    <name type="common">Blue mussel</name>
    <dbReference type="NCBI Taxonomy" id="6550"/>
    <lineage>
        <taxon>Eukaryota</taxon>
        <taxon>Metazoa</taxon>
        <taxon>Spiralia</taxon>
        <taxon>Lophotrochozoa</taxon>
        <taxon>Mollusca</taxon>
        <taxon>Bivalvia</taxon>
        <taxon>Autobranchia</taxon>
        <taxon>Pteriomorphia</taxon>
        <taxon>Mytilida</taxon>
        <taxon>Mytiloidea</taxon>
        <taxon>Mytilidae</taxon>
        <taxon>Mytilinae</taxon>
        <taxon>Mytilus</taxon>
    </lineage>
</organism>
<dbReference type="PANTHER" id="PTHR13159:SF0">
    <property type="entry name" value="RADIAL SPOKE HEAD 6 HOMOLOG A"/>
    <property type="match status" value="1"/>
</dbReference>
<gene>
    <name evidence="7" type="ORF">MEDL_7047</name>
</gene>
<evidence type="ECO:0000313" key="7">
    <source>
        <dbReference type="EMBL" id="CAG2191836.1"/>
    </source>
</evidence>
<name>A0A8S3QAX9_MYTED</name>
<keyword evidence="5" id="KW-0966">Cell projection</keyword>
<dbReference type="EMBL" id="CAJPWZ010000371">
    <property type="protein sequence ID" value="CAG2191836.1"/>
    <property type="molecule type" value="Genomic_DNA"/>
</dbReference>
<evidence type="ECO:0000256" key="2">
    <source>
        <dbReference type="ARBA" id="ARBA00022490"/>
    </source>
</evidence>
<evidence type="ECO:0000256" key="1">
    <source>
        <dbReference type="ARBA" id="ARBA00004430"/>
    </source>
</evidence>
<keyword evidence="3" id="KW-0969">Cilium</keyword>
<dbReference type="PANTHER" id="PTHR13159">
    <property type="entry name" value="RADIAL SPOKEHEAD-RELATED"/>
    <property type="match status" value="1"/>
</dbReference>
<feature type="region of interest" description="Disordered" evidence="6">
    <location>
        <begin position="430"/>
        <end position="493"/>
    </location>
</feature>
<sequence>MTTTPANTELNMNPKDQQFISAKSYLLTSSTDTGTNLYDHLSCVLAKVLDERPENASDIIEDISRDVKRSKFNSKVDTVQDKVDKSTEVALAEIHHKLFSKGEGEDADQDQDEEVETPLPNLMDHFFYFEQAGIGLDLVDRYPLQHVHFWGKIFGTEQNFYVAEVEYREGNDEGDEEEEEEEAHAEEETEKEGDEDGEEEEQQEDDTPKPDWKPPAEVPKEENRSGANKKTYFVCNDPGKPWIKLPPIVSYPPFPGNECNYLRAMIARISAGTHISPLSFYIFDEEEEEEEEGGSKQENFIINPEYEAHPMRDLVDQSLSHWVHHVQHILPQGRCVWFPPAKPDQDEFEDEEEEEEREEPDEPEPERGPELLTPLSEDAEVGDMPPWTPKLSYNLIPQYACAVMRSNLWPGAYAFAADKKFENVYIGTGHKYSRDNYSPPETTPIKEEFPSGAEITEIEDPSVEEERQIRKAQQEAVEPEEMEEAEEEEEEDD</sequence>
<dbReference type="OrthoDB" id="272202at2759"/>
<dbReference type="GO" id="GO:0035082">
    <property type="term" value="P:axoneme assembly"/>
    <property type="evidence" value="ECO:0007669"/>
    <property type="project" value="TreeGrafter"/>
</dbReference>
<dbReference type="InterPro" id="IPR006802">
    <property type="entry name" value="Radial_spoke"/>
</dbReference>
<dbReference type="Pfam" id="PF04712">
    <property type="entry name" value="Radial_spoke"/>
    <property type="match status" value="1"/>
</dbReference>
<evidence type="ECO:0000256" key="3">
    <source>
        <dbReference type="ARBA" id="ARBA00023069"/>
    </source>
</evidence>
<keyword evidence="8" id="KW-1185">Reference proteome</keyword>
<proteinExistence type="predicted"/>
<evidence type="ECO:0000256" key="4">
    <source>
        <dbReference type="ARBA" id="ARBA00023212"/>
    </source>
</evidence>
<accession>A0A8S3QAX9</accession>
<keyword evidence="2" id="KW-0963">Cytoplasm</keyword>
<dbReference type="GO" id="GO:0060294">
    <property type="term" value="P:cilium movement involved in cell motility"/>
    <property type="evidence" value="ECO:0007669"/>
    <property type="project" value="InterPro"/>
</dbReference>
<dbReference type="Proteomes" id="UP000683360">
    <property type="component" value="Unassembled WGS sequence"/>
</dbReference>